<protein>
    <recommendedName>
        <fullName evidence="4">DUF3021 domain-containing protein</fullName>
    </recommendedName>
</protein>
<evidence type="ECO:0000256" key="1">
    <source>
        <dbReference type="SAM" id="Phobius"/>
    </source>
</evidence>
<comment type="caution">
    <text evidence="2">The sequence shown here is derived from an EMBL/GenBank/DDBJ whole genome shotgun (WGS) entry which is preliminary data.</text>
</comment>
<reference evidence="2 3" key="1">
    <citation type="journal article" date="2015" name="Genome Announc.">
        <title>Expanding the biotechnology potential of lactobacilli through comparative genomics of 213 strains and associated genera.</title>
        <authorList>
            <person name="Sun Z."/>
            <person name="Harris H.M."/>
            <person name="McCann A."/>
            <person name="Guo C."/>
            <person name="Argimon S."/>
            <person name="Zhang W."/>
            <person name="Yang X."/>
            <person name="Jeffery I.B."/>
            <person name="Cooney J.C."/>
            <person name="Kagawa T.F."/>
            <person name="Liu W."/>
            <person name="Song Y."/>
            <person name="Salvetti E."/>
            <person name="Wrobel A."/>
            <person name="Rasinkangas P."/>
            <person name="Parkhill J."/>
            <person name="Rea M.C."/>
            <person name="O'Sullivan O."/>
            <person name="Ritari J."/>
            <person name="Douillard F.P."/>
            <person name="Paul Ross R."/>
            <person name="Yang R."/>
            <person name="Briner A.E."/>
            <person name="Felis G.E."/>
            <person name="de Vos W.M."/>
            <person name="Barrangou R."/>
            <person name="Klaenhammer T.R."/>
            <person name="Caufield P.W."/>
            <person name="Cui Y."/>
            <person name="Zhang H."/>
            <person name="O'Toole P.W."/>
        </authorList>
    </citation>
    <scope>NUCLEOTIDE SEQUENCE [LARGE SCALE GENOMIC DNA]</scope>
    <source>
        <strain evidence="2 3">DSM 19904</strain>
    </source>
</reference>
<dbReference type="Proteomes" id="UP000051581">
    <property type="component" value="Unassembled WGS sequence"/>
</dbReference>
<keyword evidence="3" id="KW-1185">Reference proteome</keyword>
<evidence type="ECO:0008006" key="4">
    <source>
        <dbReference type="Google" id="ProtNLM"/>
    </source>
</evidence>
<name>A0A0R1KSE7_9LACO</name>
<organism evidence="2 3">
    <name type="scientific">Lentilactobacillus sunkii DSM 19904</name>
    <dbReference type="NCBI Taxonomy" id="1423808"/>
    <lineage>
        <taxon>Bacteria</taxon>
        <taxon>Bacillati</taxon>
        <taxon>Bacillota</taxon>
        <taxon>Bacilli</taxon>
        <taxon>Lactobacillales</taxon>
        <taxon>Lactobacillaceae</taxon>
        <taxon>Lentilactobacillus</taxon>
    </lineage>
</organism>
<gene>
    <name evidence="2" type="ORF">FD17_GL002082</name>
</gene>
<accession>A0A0R1KSE7</accession>
<dbReference type="InterPro" id="IPR021560">
    <property type="entry name" value="DUF3021"/>
</dbReference>
<dbReference type="AlphaFoldDB" id="A0A0R1KSE7"/>
<feature type="transmembrane region" description="Helical" evidence="1">
    <location>
        <begin position="7"/>
        <end position="28"/>
    </location>
</feature>
<dbReference type="Pfam" id="PF11457">
    <property type="entry name" value="DUF3021"/>
    <property type="match status" value="1"/>
</dbReference>
<feature type="transmembrane region" description="Helical" evidence="1">
    <location>
        <begin position="92"/>
        <end position="115"/>
    </location>
</feature>
<feature type="transmembrane region" description="Helical" evidence="1">
    <location>
        <begin position="40"/>
        <end position="59"/>
    </location>
</feature>
<dbReference type="PATRIC" id="fig|1423808.3.peg.2109"/>
<keyword evidence="1" id="KW-0812">Transmembrane</keyword>
<dbReference type="EMBL" id="AZEA01000047">
    <property type="protein sequence ID" value="KRK86316.1"/>
    <property type="molecule type" value="Genomic_DNA"/>
</dbReference>
<evidence type="ECO:0000313" key="2">
    <source>
        <dbReference type="EMBL" id="KRK86316.1"/>
    </source>
</evidence>
<proteinExistence type="predicted"/>
<keyword evidence="1" id="KW-1133">Transmembrane helix</keyword>
<sequence>MNPLKRIGKLFLSGMEVGSVIYLLLLAVPIQADFPSPKNIFSIMIMAGIIGVFSGLLDIDDFRIELPVHFVVTFLIVVTMMAFNGWLQWQNWTFWLLFGIEYLIIYGIAWLIIFLSGNLKLKRINKTLQERNKAQKK</sequence>
<dbReference type="OrthoDB" id="2294032at2"/>
<dbReference type="RefSeq" id="WP_057826552.1">
    <property type="nucleotide sequence ID" value="NZ_AZEA01000047.1"/>
</dbReference>
<keyword evidence="1" id="KW-0472">Membrane</keyword>
<evidence type="ECO:0000313" key="3">
    <source>
        <dbReference type="Proteomes" id="UP000051581"/>
    </source>
</evidence>
<feature type="transmembrane region" description="Helical" evidence="1">
    <location>
        <begin position="66"/>
        <end position="86"/>
    </location>
</feature>